<dbReference type="AlphaFoldDB" id="A0A0A9FA47"/>
<name>A0A0A9FA47_ARUDO</name>
<dbReference type="EMBL" id="GBRH01192793">
    <property type="protein sequence ID" value="JAE05103.1"/>
    <property type="molecule type" value="Transcribed_RNA"/>
</dbReference>
<evidence type="ECO:0000313" key="2">
    <source>
        <dbReference type="EMBL" id="JAE05103.1"/>
    </source>
</evidence>
<accession>A0A0A9FA47</accession>
<sequence>MFTGWVGGICNGVTGGLEVVGPDYNHVSDDMAHSTSEGERNSEITRL</sequence>
<reference evidence="2" key="1">
    <citation type="submission" date="2014-09" db="EMBL/GenBank/DDBJ databases">
        <authorList>
            <person name="Magalhaes I.L.F."/>
            <person name="Oliveira U."/>
            <person name="Santos F.R."/>
            <person name="Vidigal T.H.D.A."/>
            <person name="Brescovit A.D."/>
            <person name="Santos A.J."/>
        </authorList>
    </citation>
    <scope>NUCLEOTIDE SEQUENCE</scope>
    <source>
        <tissue evidence="2">Shoot tissue taken approximately 20 cm above the soil surface</tissue>
    </source>
</reference>
<proteinExistence type="predicted"/>
<protein>
    <submittedName>
        <fullName evidence="2">Uncharacterized protein</fullName>
    </submittedName>
</protein>
<feature type="region of interest" description="Disordered" evidence="1">
    <location>
        <begin position="28"/>
        <end position="47"/>
    </location>
</feature>
<evidence type="ECO:0000256" key="1">
    <source>
        <dbReference type="SAM" id="MobiDB-lite"/>
    </source>
</evidence>
<organism evidence="2">
    <name type="scientific">Arundo donax</name>
    <name type="common">Giant reed</name>
    <name type="synonym">Donax arundinaceus</name>
    <dbReference type="NCBI Taxonomy" id="35708"/>
    <lineage>
        <taxon>Eukaryota</taxon>
        <taxon>Viridiplantae</taxon>
        <taxon>Streptophyta</taxon>
        <taxon>Embryophyta</taxon>
        <taxon>Tracheophyta</taxon>
        <taxon>Spermatophyta</taxon>
        <taxon>Magnoliopsida</taxon>
        <taxon>Liliopsida</taxon>
        <taxon>Poales</taxon>
        <taxon>Poaceae</taxon>
        <taxon>PACMAD clade</taxon>
        <taxon>Arundinoideae</taxon>
        <taxon>Arundineae</taxon>
        <taxon>Arundo</taxon>
    </lineage>
</organism>
<reference evidence="2" key="2">
    <citation type="journal article" date="2015" name="Data Brief">
        <title>Shoot transcriptome of the giant reed, Arundo donax.</title>
        <authorList>
            <person name="Barrero R.A."/>
            <person name="Guerrero F.D."/>
            <person name="Moolhuijzen P."/>
            <person name="Goolsby J.A."/>
            <person name="Tidwell J."/>
            <person name="Bellgard S.E."/>
            <person name="Bellgard M.I."/>
        </authorList>
    </citation>
    <scope>NUCLEOTIDE SEQUENCE</scope>
    <source>
        <tissue evidence="2">Shoot tissue taken approximately 20 cm above the soil surface</tissue>
    </source>
</reference>